<accession>A0A8J3BZW5</accession>
<evidence type="ECO:0000313" key="2">
    <source>
        <dbReference type="Proteomes" id="UP000656042"/>
    </source>
</evidence>
<dbReference type="Proteomes" id="UP000656042">
    <property type="component" value="Unassembled WGS sequence"/>
</dbReference>
<organism evidence="1 2">
    <name type="scientific">Mangrovihabitans endophyticus</name>
    <dbReference type="NCBI Taxonomy" id="1751298"/>
    <lineage>
        <taxon>Bacteria</taxon>
        <taxon>Bacillati</taxon>
        <taxon>Actinomycetota</taxon>
        <taxon>Actinomycetes</taxon>
        <taxon>Micromonosporales</taxon>
        <taxon>Micromonosporaceae</taxon>
        <taxon>Mangrovihabitans</taxon>
    </lineage>
</organism>
<proteinExistence type="predicted"/>
<gene>
    <name evidence="1" type="ORF">GCM10012284_24180</name>
</gene>
<comment type="caution">
    <text evidence="1">The sequence shown here is derived from an EMBL/GenBank/DDBJ whole genome shotgun (WGS) entry which is preliminary data.</text>
</comment>
<sequence>MPNDDTEACQLKHRTMPAEAYSLEPSPAQMGDTTTLAPGEWTPIDEIGTQIYVYGDQPVDVAVQYAEVESELRQLRREVDVARELIGTVRTIAETWSTDPGAFPDGAADPMEQIATVLLGPRDQRRPVTRPHFLEVPRG</sequence>
<keyword evidence="2" id="KW-1185">Reference proteome</keyword>
<name>A0A8J3BZW5_9ACTN</name>
<protein>
    <submittedName>
        <fullName evidence="1">Uncharacterized protein</fullName>
    </submittedName>
</protein>
<dbReference type="RefSeq" id="WP_189079261.1">
    <property type="nucleotide sequence ID" value="NZ_BMMX01000008.1"/>
</dbReference>
<evidence type="ECO:0000313" key="1">
    <source>
        <dbReference type="EMBL" id="GGK89373.1"/>
    </source>
</evidence>
<reference evidence="1" key="1">
    <citation type="journal article" date="2014" name="Int. J. Syst. Evol. Microbiol.">
        <title>Complete genome sequence of Corynebacterium casei LMG S-19264T (=DSM 44701T), isolated from a smear-ripened cheese.</title>
        <authorList>
            <consortium name="US DOE Joint Genome Institute (JGI-PGF)"/>
            <person name="Walter F."/>
            <person name="Albersmeier A."/>
            <person name="Kalinowski J."/>
            <person name="Ruckert C."/>
        </authorList>
    </citation>
    <scope>NUCLEOTIDE SEQUENCE</scope>
    <source>
        <strain evidence="1">CGMCC 4.7299</strain>
    </source>
</reference>
<dbReference type="AlphaFoldDB" id="A0A8J3BZW5"/>
<dbReference type="EMBL" id="BMMX01000008">
    <property type="protein sequence ID" value="GGK89373.1"/>
    <property type="molecule type" value="Genomic_DNA"/>
</dbReference>
<reference evidence="1" key="2">
    <citation type="submission" date="2020-09" db="EMBL/GenBank/DDBJ databases">
        <authorList>
            <person name="Sun Q."/>
            <person name="Zhou Y."/>
        </authorList>
    </citation>
    <scope>NUCLEOTIDE SEQUENCE</scope>
    <source>
        <strain evidence="1">CGMCC 4.7299</strain>
    </source>
</reference>